<dbReference type="InterPro" id="IPR036249">
    <property type="entry name" value="Thioredoxin-like_sf"/>
</dbReference>
<name>A0A0F9CVV3_9ZZZZ</name>
<accession>A0A0F9CVV3</accession>
<evidence type="ECO:0000313" key="2">
    <source>
        <dbReference type="EMBL" id="KKL45586.1"/>
    </source>
</evidence>
<dbReference type="EMBL" id="LAZR01034335">
    <property type="protein sequence ID" value="KKL45586.1"/>
    <property type="molecule type" value="Genomic_DNA"/>
</dbReference>
<sequence length="97" mass="11435">MTEMQIPIVITKKDCHRCVELKDWMKENDVKYAERDIDDEEFVHQLLQDKNFLGTFCDADGCIVNTPAVMYQGKYWFKELWGISGLRKKEAAKLFLN</sequence>
<dbReference type="SUPFAM" id="SSF52833">
    <property type="entry name" value="Thioredoxin-like"/>
    <property type="match status" value="1"/>
</dbReference>
<protein>
    <recommendedName>
        <fullName evidence="1">Glutaredoxin domain-containing protein</fullName>
    </recommendedName>
</protein>
<proteinExistence type="predicted"/>
<feature type="domain" description="Glutaredoxin" evidence="1">
    <location>
        <begin position="9"/>
        <end position="49"/>
    </location>
</feature>
<dbReference type="Pfam" id="PF00462">
    <property type="entry name" value="Glutaredoxin"/>
    <property type="match status" value="1"/>
</dbReference>
<gene>
    <name evidence="2" type="ORF">LCGC14_2354150</name>
</gene>
<evidence type="ECO:0000259" key="1">
    <source>
        <dbReference type="Pfam" id="PF00462"/>
    </source>
</evidence>
<comment type="caution">
    <text evidence="2">The sequence shown here is derived from an EMBL/GenBank/DDBJ whole genome shotgun (WGS) entry which is preliminary data.</text>
</comment>
<dbReference type="InterPro" id="IPR002109">
    <property type="entry name" value="Glutaredoxin"/>
</dbReference>
<reference evidence="2" key="1">
    <citation type="journal article" date="2015" name="Nature">
        <title>Complex archaea that bridge the gap between prokaryotes and eukaryotes.</title>
        <authorList>
            <person name="Spang A."/>
            <person name="Saw J.H."/>
            <person name="Jorgensen S.L."/>
            <person name="Zaremba-Niedzwiedzka K."/>
            <person name="Martijn J."/>
            <person name="Lind A.E."/>
            <person name="van Eijk R."/>
            <person name="Schleper C."/>
            <person name="Guy L."/>
            <person name="Ettema T.J."/>
        </authorList>
    </citation>
    <scope>NUCLEOTIDE SEQUENCE</scope>
</reference>
<organism evidence="2">
    <name type="scientific">marine sediment metagenome</name>
    <dbReference type="NCBI Taxonomy" id="412755"/>
    <lineage>
        <taxon>unclassified sequences</taxon>
        <taxon>metagenomes</taxon>
        <taxon>ecological metagenomes</taxon>
    </lineage>
</organism>
<dbReference type="Gene3D" id="3.40.30.10">
    <property type="entry name" value="Glutaredoxin"/>
    <property type="match status" value="1"/>
</dbReference>
<dbReference type="AlphaFoldDB" id="A0A0F9CVV3"/>